<protein>
    <submittedName>
        <fullName evidence="2">Uncharacterized protein</fullName>
    </submittedName>
</protein>
<reference evidence="2" key="1">
    <citation type="journal article" date="2014" name="Int. J. Syst. Evol. Microbiol.">
        <title>Complete genome sequence of Corynebacterium casei LMG S-19264T (=DSM 44701T), isolated from a smear-ripened cheese.</title>
        <authorList>
            <consortium name="US DOE Joint Genome Institute (JGI-PGF)"/>
            <person name="Walter F."/>
            <person name="Albersmeier A."/>
            <person name="Kalinowski J."/>
            <person name="Ruckert C."/>
        </authorList>
    </citation>
    <scope>NUCLEOTIDE SEQUENCE</scope>
    <source>
        <strain evidence="2">JCM 13306</strain>
    </source>
</reference>
<name>A0A919F5B5_9XANT</name>
<organism evidence="2 3">
    <name type="scientific">Xanthomonas boreopolis</name>
    <dbReference type="NCBI Taxonomy" id="86183"/>
    <lineage>
        <taxon>Bacteria</taxon>
        <taxon>Pseudomonadati</taxon>
        <taxon>Pseudomonadota</taxon>
        <taxon>Gammaproteobacteria</taxon>
        <taxon>Lysobacterales</taxon>
        <taxon>Lysobacteraceae</taxon>
        <taxon>Xanthomonas</taxon>
    </lineage>
</organism>
<gene>
    <name evidence="2" type="ORF">GCM10009090_01630</name>
</gene>
<reference evidence="2" key="2">
    <citation type="submission" date="2020-09" db="EMBL/GenBank/DDBJ databases">
        <authorList>
            <person name="Sun Q."/>
            <person name="Ohkuma M."/>
        </authorList>
    </citation>
    <scope>NUCLEOTIDE SEQUENCE</scope>
    <source>
        <strain evidence="2">JCM 13306</strain>
    </source>
</reference>
<dbReference type="EMBL" id="BNBA01000001">
    <property type="protein sequence ID" value="GHH46477.1"/>
    <property type="molecule type" value="Genomic_DNA"/>
</dbReference>
<dbReference type="AlphaFoldDB" id="A0A919F5B5"/>
<evidence type="ECO:0000313" key="2">
    <source>
        <dbReference type="EMBL" id="GHH46477.1"/>
    </source>
</evidence>
<keyword evidence="3" id="KW-1185">Reference proteome</keyword>
<dbReference type="RefSeq" id="WP_140721349.1">
    <property type="nucleotide sequence ID" value="NZ_BNBA01000001.1"/>
</dbReference>
<keyword evidence="1" id="KW-0732">Signal</keyword>
<accession>A0A919F5B5</accession>
<feature type="chain" id="PRO_5037802698" evidence="1">
    <location>
        <begin position="22"/>
        <end position="162"/>
    </location>
</feature>
<evidence type="ECO:0000256" key="1">
    <source>
        <dbReference type="SAM" id="SignalP"/>
    </source>
</evidence>
<comment type="caution">
    <text evidence="2">The sequence shown here is derived from an EMBL/GenBank/DDBJ whole genome shotgun (WGS) entry which is preliminary data.</text>
</comment>
<proteinExistence type="predicted"/>
<evidence type="ECO:0000313" key="3">
    <source>
        <dbReference type="Proteomes" id="UP000623958"/>
    </source>
</evidence>
<sequence length="162" mass="17167">MKPVRSLALLLAAAAPAFASAAVPDAGLGAQLQRLGYEAAADDNGDYRILFGLGKDAQGHERNQLTYVRSAIESYGSVKVREIWSVGYAGQQPELPARIANRLLADAYDSILGGWVNQDGTAAFVIKLSPDADDQTLADAIEAATRSADAMEAELTPGEDRF</sequence>
<dbReference type="Proteomes" id="UP000623958">
    <property type="component" value="Unassembled WGS sequence"/>
</dbReference>
<feature type="signal peptide" evidence="1">
    <location>
        <begin position="1"/>
        <end position="21"/>
    </location>
</feature>